<organism evidence="5">
    <name type="scientific">uncultured bacterium</name>
    <name type="common">gcode 4</name>
    <dbReference type="NCBI Taxonomy" id="1234023"/>
    <lineage>
        <taxon>Bacteria</taxon>
        <taxon>environmental samples</taxon>
    </lineage>
</organism>
<dbReference type="InterPro" id="IPR012902">
    <property type="entry name" value="N_methyl_site"/>
</dbReference>
<keyword evidence="3" id="KW-0812">Transmembrane</keyword>
<dbReference type="NCBIfam" id="TIGR02532">
    <property type="entry name" value="IV_pilin_GFxxxE"/>
    <property type="match status" value="1"/>
</dbReference>
<dbReference type="InterPro" id="IPR013320">
    <property type="entry name" value="ConA-like_dom_sf"/>
</dbReference>
<sequence>TTWRGWTKSGWGHSWFTLVELIVVIVILAILATIAFLSFSSQSASARDSTRLSDLSNIAKWLSVFNANAGTYPKPDSSVSITASGTVIGYQWKVWTTVLNIIKLSNWGKDPLDNSFYTYSTNTNQSKSQLLWFLEDWSNSALSYIPSAFAADYSKRSPLTKWDAIWILLSSWTLDPVENWRNETSFTWVDIVNTTTPYIIKFDKTNSVSGTWLVLKAWIVPTNGLVGYWDMETISWSKLKDLSIYGNDGNLVWWILVWWIGWNWKTGKAMSFDGIWWTIDWWTPTSSSLNITWTHSIWAWVKTNSSAYQGIAGIMKVNTPASYSYGLDINSSGFARGLIANGPNIAYRTSNIAINDGAWHYIVYVYNASGLSLDIYVDGKLNNWILNGIIPTSINAATIPFYIGSKETGANTARDHFFSGSLDEVRIYNRSLSDTEISALYYATK</sequence>
<dbReference type="SUPFAM" id="SSF49899">
    <property type="entry name" value="Concanavalin A-like lectins/glucanases"/>
    <property type="match status" value="1"/>
</dbReference>
<dbReference type="Gene3D" id="3.30.700.10">
    <property type="entry name" value="Glycoprotein, Type 4 Pilin"/>
    <property type="match status" value="1"/>
</dbReference>
<name>K2GEG1_9BACT</name>
<feature type="non-terminal residue" evidence="5">
    <location>
        <position position="1"/>
    </location>
</feature>
<evidence type="ECO:0000256" key="2">
    <source>
        <dbReference type="ARBA" id="ARBA00023157"/>
    </source>
</evidence>
<dbReference type="Pfam" id="PF13385">
    <property type="entry name" value="Laminin_G_3"/>
    <property type="match status" value="1"/>
</dbReference>
<evidence type="ECO:0000256" key="3">
    <source>
        <dbReference type="SAM" id="Phobius"/>
    </source>
</evidence>
<evidence type="ECO:0000313" key="5">
    <source>
        <dbReference type="EMBL" id="EKE28609.1"/>
    </source>
</evidence>
<keyword evidence="1" id="KW-0732">Signal</keyword>
<proteinExistence type="predicted"/>
<evidence type="ECO:0000259" key="4">
    <source>
        <dbReference type="SMART" id="SM00560"/>
    </source>
</evidence>
<comment type="caution">
    <text evidence="5">The sequence shown here is derived from an EMBL/GenBank/DDBJ whole genome shotgun (WGS) entry which is preliminary data.</text>
</comment>
<feature type="transmembrane region" description="Helical" evidence="3">
    <location>
        <begin position="15"/>
        <end position="39"/>
    </location>
</feature>
<protein>
    <submittedName>
        <fullName evidence="5">Immunoglobulin I-set protein</fullName>
    </submittedName>
</protein>
<evidence type="ECO:0000256" key="1">
    <source>
        <dbReference type="ARBA" id="ARBA00022729"/>
    </source>
</evidence>
<dbReference type="SMART" id="SM00560">
    <property type="entry name" value="LamGL"/>
    <property type="match status" value="1"/>
</dbReference>
<accession>K2GEG1</accession>
<gene>
    <name evidence="5" type="ORF">ACD_3C00038G0003</name>
</gene>
<dbReference type="InterPro" id="IPR006558">
    <property type="entry name" value="LamG-like"/>
</dbReference>
<keyword evidence="2" id="KW-1015">Disulfide bond</keyword>
<dbReference type="SUPFAM" id="SSF54523">
    <property type="entry name" value="Pili subunits"/>
    <property type="match status" value="1"/>
</dbReference>
<keyword evidence="3" id="KW-1133">Transmembrane helix</keyword>
<dbReference type="Gene3D" id="2.60.120.200">
    <property type="match status" value="1"/>
</dbReference>
<feature type="domain" description="LamG-like jellyroll fold" evidence="4">
    <location>
        <begin position="296"/>
        <end position="435"/>
    </location>
</feature>
<dbReference type="InterPro" id="IPR045584">
    <property type="entry name" value="Pilin-like"/>
</dbReference>
<dbReference type="AlphaFoldDB" id="K2GEG1"/>
<keyword evidence="3" id="KW-0472">Membrane</keyword>
<dbReference type="EMBL" id="AMFJ01000312">
    <property type="protein sequence ID" value="EKE28609.1"/>
    <property type="molecule type" value="Genomic_DNA"/>
</dbReference>
<reference evidence="5" key="1">
    <citation type="journal article" date="2012" name="Science">
        <title>Fermentation, hydrogen, and sulfur metabolism in multiple uncultivated bacterial phyla.</title>
        <authorList>
            <person name="Wrighton K.C."/>
            <person name="Thomas B.C."/>
            <person name="Sharon I."/>
            <person name="Miller C.S."/>
            <person name="Castelle C.J."/>
            <person name="VerBerkmoes N.C."/>
            <person name="Wilkins M.J."/>
            <person name="Hettich R.L."/>
            <person name="Lipton M.S."/>
            <person name="Williams K.H."/>
            <person name="Long P.E."/>
            <person name="Banfield J.F."/>
        </authorList>
    </citation>
    <scope>NUCLEOTIDE SEQUENCE [LARGE SCALE GENOMIC DNA]</scope>
</reference>